<proteinExistence type="predicted"/>
<dbReference type="PROSITE" id="PS50093">
    <property type="entry name" value="PKD"/>
    <property type="match status" value="1"/>
</dbReference>
<evidence type="ECO:0000259" key="2">
    <source>
        <dbReference type="PROSITE" id="PS50093"/>
    </source>
</evidence>
<dbReference type="InterPro" id="IPR029865">
    <property type="entry name" value="KIAA0319-like"/>
</dbReference>
<keyword evidence="1" id="KW-0732">Signal</keyword>
<gene>
    <name evidence="3" type="ORF">N7U62_00010</name>
</gene>
<keyword evidence="4" id="KW-1185">Reference proteome</keyword>
<accession>A0ABT3CN57</accession>
<dbReference type="PANTHER" id="PTHR46182:SF2">
    <property type="entry name" value="FI19480P1"/>
    <property type="match status" value="1"/>
</dbReference>
<dbReference type="EMBL" id="JAOYOD010000001">
    <property type="protein sequence ID" value="MCV9385019.1"/>
    <property type="molecule type" value="Genomic_DNA"/>
</dbReference>
<feature type="signal peptide" evidence="1">
    <location>
        <begin position="1"/>
        <end position="24"/>
    </location>
</feature>
<dbReference type="RefSeq" id="WP_264135808.1">
    <property type="nucleotide sequence ID" value="NZ_JAOYOD010000001.1"/>
</dbReference>
<dbReference type="PANTHER" id="PTHR46182">
    <property type="entry name" value="FI19480P1"/>
    <property type="match status" value="1"/>
</dbReference>
<dbReference type="InterPro" id="IPR059226">
    <property type="entry name" value="Choice_anch_Q_dom"/>
</dbReference>
<dbReference type="NCBIfam" id="NF041518">
    <property type="entry name" value="choice_anch_Q"/>
    <property type="match status" value="1"/>
</dbReference>
<feature type="chain" id="PRO_5046349986" evidence="1">
    <location>
        <begin position="25"/>
        <end position="684"/>
    </location>
</feature>
<dbReference type="InterPro" id="IPR013783">
    <property type="entry name" value="Ig-like_fold"/>
</dbReference>
<reference evidence="3 4" key="1">
    <citation type="submission" date="2022-10" db="EMBL/GenBank/DDBJ databases">
        <title>Comparative genomics and taxonomic characterization of three novel marine species of genus Reichenbachiella exhibiting antioxidant and polysaccharide degradation activities.</title>
        <authorList>
            <person name="Muhammad N."/>
            <person name="Lee Y.-J."/>
            <person name="Ko J."/>
            <person name="Kim S.-G."/>
        </authorList>
    </citation>
    <scope>NUCLEOTIDE SEQUENCE [LARGE SCALE GENOMIC DNA]</scope>
    <source>
        <strain evidence="3 4">ABR2-5</strain>
    </source>
</reference>
<name>A0ABT3CN57_9BACT</name>
<evidence type="ECO:0000256" key="1">
    <source>
        <dbReference type="SAM" id="SignalP"/>
    </source>
</evidence>
<evidence type="ECO:0000313" key="4">
    <source>
        <dbReference type="Proteomes" id="UP001300692"/>
    </source>
</evidence>
<dbReference type="Gene3D" id="2.160.20.10">
    <property type="entry name" value="Single-stranded right-handed beta-helix, Pectin lyase-like"/>
    <property type="match status" value="1"/>
</dbReference>
<dbReference type="Proteomes" id="UP001300692">
    <property type="component" value="Unassembled WGS sequence"/>
</dbReference>
<dbReference type="SMART" id="SM00710">
    <property type="entry name" value="PbH1"/>
    <property type="match status" value="6"/>
</dbReference>
<protein>
    <submittedName>
        <fullName evidence="3">PKD domain-containing protein</fullName>
    </submittedName>
</protein>
<dbReference type="InterPro" id="IPR000601">
    <property type="entry name" value="PKD_dom"/>
</dbReference>
<feature type="domain" description="PKD" evidence="2">
    <location>
        <begin position="497"/>
        <end position="589"/>
    </location>
</feature>
<dbReference type="CDD" id="cd00146">
    <property type="entry name" value="PKD"/>
    <property type="match status" value="1"/>
</dbReference>
<dbReference type="InterPro" id="IPR011050">
    <property type="entry name" value="Pectin_lyase_fold/virulence"/>
</dbReference>
<dbReference type="InterPro" id="IPR006626">
    <property type="entry name" value="PbH1"/>
</dbReference>
<evidence type="ECO:0000313" key="3">
    <source>
        <dbReference type="EMBL" id="MCV9385019.1"/>
    </source>
</evidence>
<comment type="caution">
    <text evidence="3">The sequence shown here is derived from an EMBL/GenBank/DDBJ whole genome shotgun (WGS) entry which is preliminary data.</text>
</comment>
<dbReference type="InterPro" id="IPR022409">
    <property type="entry name" value="PKD/Chitinase_dom"/>
</dbReference>
<organism evidence="3 4">
    <name type="scientific">Reichenbachiella ulvae</name>
    <dbReference type="NCBI Taxonomy" id="2980104"/>
    <lineage>
        <taxon>Bacteria</taxon>
        <taxon>Pseudomonadati</taxon>
        <taxon>Bacteroidota</taxon>
        <taxon>Cytophagia</taxon>
        <taxon>Cytophagales</taxon>
        <taxon>Reichenbachiellaceae</taxon>
        <taxon>Reichenbachiella</taxon>
    </lineage>
</organism>
<dbReference type="SMART" id="SM00089">
    <property type="entry name" value="PKD"/>
    <property type="match status" value="1"/>
</dbReference>
<dbReference type="InterPro" id="IPR035986">
    <property type="entry name" value="PKD_dom_sf"/>
</dbReference>
<dbReference type="InterPro" id="IPR012334">
    <property type="entry name" value="Pectin_lyas_fold"/>
</dbReference>
<dbReference type="Pfam" id="PF22352">
    <property type="entry name" value="K319L-like_PKD"/>
    <property type="match status" value="1"/>
</dbReference>
<sequence length="684" mass="74296">MKSTLILNCILLAFFLFTSFHSKAQCDCDHTINPSSNLQVLNGDDFNYQPGDTFCLMGGQYNALRLINFKGTAEAPLTFINCDGAVNIVSDQYTGMQWRESAYVRVTGTGDENEEYGIKVSETPTGRVGISVTFLSTDFEIDHTEISGTGFAGIMAKTDPECNDDRTWRENFTMYNIIVRDNYIHDTGGEGMYLGGSFGYETTSKSCDGIDDPFAHFMVGTKVYNNYIEDTGWDGLQVSLGDETTEVYNNTIYGYGTSKENNHNAGIQLGSGCTGKFYNNKVIQKPDYALEDQTGIQIINALSGLTFFNNVVAYSGEFGIWIHLRFSDASIDLDKSYNFINNTIIEPGGNSGGNYGTGIFWNTCIPNGGDCRDYIKNYFANNIIVDPGINLDNSGFWKSAEEAFIDYNAKALRETAVKVTNLFARTTASGVNNLTADIKFADPSNDNYSILEGSTAIDAGTDVSSYGVSFDFNNGARPFGSGFDIGAFEFGATNQAPIASISVDKETINSGETVSLNGTASSDPDGSIIKYAWTVKSGPSSPTIQNADQASATVTINEPGEYVISLEVTDDLDASASDEITITVESAPLSVGDALNNPSLITSIYPNPTNFGIVNLELNKESGSLIDIEVFSITGASLFRNRITYIENNTQVNLSHLIQGEGSNMVMIMIKGDNDYAVERIILK</sequence>
<dbReference type="SUPFAM" id="SSF49299">
    <property type="entry name" value="PKD domain"/>
    <property type="match status" value="1"/>
</dbReference>
<dbReference type="Gene3D" id="2.60.40.10">
    <property type="entry name" value="Immunoglobulins"/>
    <property type="match status" value="1"/>
</dbReference>
<dbReference type="SUPFAM" id="SSF51126">
    <property type="entry name" value="Pectin lyase-like"/>
    <property type="match status" value="1"/>
</dbReference>